<protein>
    <submittedName>
        <fullName evidence="1">Uncharacterized protein</fullName>
    </submittedName>
</protein>
<name>A0A0F8ZGN0_9ZZZZ</name>
<sequence length="112" mass="12593">MSKKTMDVCACGCELQRERRYNQLTGEPIRFIAGHFRRGAKGQALTLSAVEAIAIQEEIAEVCGWTGGRLGDGSPDPVTRDNYRVRNIVRETVRALSWSGTLRRIVLDRCKR</sequence>
<dbReference type="EMBL" id="LAZR01048014">
    <property type="protein sequence ID" value="KKK92888.1"/>
    <property type="molecule type" value="Genomic_DNA"/>
</dbReference>
<comment type="caution">
    <text evidence="1">The sequence shown here is derived from an EMBL/GenBank/DDBJ whole genome shotgun (WGS) entry which is preliminary data.</text>
</comment>
<accession>A0A0F8ZGN0</accession>
<proteinExistence type="predicted"/>
<gene>
    <name evidence="1" type="ORF">LCGC14_2698390</name>
</gene>
<organism evidence="1">
    <name type="scientific">marine sediment metagenome</name>
    <dbReference type="NCBI Taxonomy" id="412755"/>
    <lineage>
        <taxon>unclassified sequences</taxon>
        <taxon>metagenomes</taxon>
        <taxon>ecological metagenomes</taxon>
    </lineage>
</organism>
<reference evidence="1" key="1">
    <citation type="journal article" date="2015" name="Nature">
        <title>Complex archaea that bridge the gap between prokaryotes and eukaryotes.</title>
        <authorList>
            <person name="Spang A."/>
            <person name="Saw J.H."/>
            <person name="Jorgensen S.L."/>
            <person name="Zaremba-Niedzwiedzka K."/>
            <person name="Martijn J."/>
            <person name="Lind A.E."/>
            <person name="van Eijk R."/>
            <person name="Schleper C."/>
            <person name="Guy L."/>
            <person name="Ettema T.J."/>
        </authorList>
    </citation>
    <scope>NUCLEOTIDE SEQUENCE</scope>
</reference>
<dbReference type="AlphaFoldDB" id="A0A0F8ZGN0"/>
<evidence type="ECO:0000313" key="1">
    <source>
        <dbReference type="EMBL" id="KKK92888.1"/>
    </source>
</evidence>